<protein>
    <recommendedName>
        <fullName evidence="4">Outer membrane protein beta-barrel domain-containing protein</fullName>
    </recommendedName>
</protein>
<dbReference type="EMBL" id="QEAS01000007">
    <property type="protein sequence ID" value="PWG80893.1"/>
    <property type="molecule type" value="Genomic_DNA"/>
</dbReference>
<dbReference type="AlphaFoldDB" id="A0A2U2PHK2"/>
<accession>A0A2U2PHK2</accession>
<evidence type="ECO:0000256" key="1">
    <source>
        <dbReference type="SAM" id="SignalP"/>
    </source>
</evidence>
<comment type="caution">
    <text evidence="2">The sequence shown here is derived from an EMBL/GenBank/DDBJ whole genome shotgun (WGS) entry which is preliminary data.</text>
</comment>
<evidence type="ECO:0000313" key="3">
    <source>
        <dbReference type="Proteomes" id="UP000245647"/>
    </source>
</evidence>
<reference evidence="2 3" key="1">
    <citation type="submission" date="2018-04" db="EMBL/GenBank/DDBJ databases">
        <title>Pedobacter chongqingensis sp. nov., isolated from a rottenly hemp rope.</title>
        <authorList>
            <person name="Cai Y."/>
        </authorList>
    </citation>
    <scope>NUCLEOTIDE SEQUENCE [LARGE SCALE GENOMIC DNA]</scope>
    <source>
        <strain evidence="2 3">FJ4-8</strain>
    </source>
</reference>
<proteinExistence type="predicted"/>
<keyword evidence="3" id="KW-1185">Reference proteome</keyword>
<dbReference type="RefSeq" id="WP_109415748.1">
    <property type="nucleotide sequence ID" value="NZ_QEAS01000007.1"/>
</dbReference>
<organism evidence="2 3">
    <name type="scientific">Pararcticibacter amylolyticus</name>
    <dbReference type="NCBI Taxonomy" id="2173175"/>
    <lineage>
        <taxon>Bacteria</taxon>
        <taxon>Pseudomonadati</taxon>
        <taxon>Bacteroidota</taxon>
        <taxon>Sphingobacteriia</taxon>
        <taxon>Sphingobacteriales</taxon>
        <taxon>Sphingobacteriaceae</taxon>
        <taxon>Pararcticibacter</taxon>
    </lineage>
</organism>
<evidence type="ECO:0000313" key="2">
    <source>
        <dbReference type="EMBL" id="PWG80893.1"/>
    </source>
</evidence>
<name>A0A2U2PHK2_9SPHI</name>
<dbReference type="OrthoDB" id="791021at2"/>
<dbReference type="Proteomes" id="UP000245647">
    <property type="component" value="Unassembled WGS sequence"/>
</dbReference>
<keyword evidence="1" id="KW-0732">Signal</keyword>
<feature type="chain" id="PRO_5015744294" description="Outer membrane protein beta-barrel domain-containing protein" evidence="1">
    <location>
        <begin position="26"/>
        <end position="173"/>
    </location>
</feature>
<gene>
    <name evidence="2" type="ORF">DDR33_10620</name>
</gene>
<sequence length="173" mass="18745">MKTTIKLLTSACAIALMLITTQSKAQDSKAWRLGISANPGVAIDDDWHGFVLGGDVRLQKDFTGPLSGMLTTGFTHFFLKDEYKDIPGAEGYNVIPVKVGLKGFLTRNFYLSGELGAGFSTNEGAETSFVWSPALGWAFSNGLDVGVKYEDFAKTGYPQQIALRVAYGFNLSK</sequence>
<feature type="signal peptide" evidence="1">
    <location>
        <begin position="1"/>
        <end position="25"/>
    </location>
</feature>
<evidence type="ECO:0008006" key="4">
    <source>
        <dbReference type="Google" id="ProtNLM"/>
    </source>
</evidence>